<feature type="domain" description="Carbohydrate kinase PfkB" evidence="4">
    <location>
        <begin position="60"/>
        <end position="312"/>
    </location>
</feature>
<dbReference type="InterPro" id="IPR011611">
    <property type="entry name" value="PfkB_dom"/>
</dbReference>
<dbReference type="InterPro" id="IPR052562">
    <property type="entry name" value="Ketohexokinase-related"/>
</dbReference>
<protein>
    <submittedName>
        <fullName evidence="5">PfkB family carbohydrate kinase</fullName>
    </submittedName>
</protein>
<dbReference type="InterPro" id="IPR029056">
    <property type="entry name" value="Ribokinase-like"/>
</dbReference>
<feature type="region of interest" description="Disordered" evidence="3">
    <location>
        <begin position="1"/>
        <end position="22"/>
    </location>
</feature>
<evidence type="ECO:0000259" key="4">
    <source>
        <dbReference type="Pfam" id="PF00294"/>
    </source>
</evidence>
<sequence>MSTPTSAAHDEPQPHRYDPLAGQRGTDGGFDLLLAGTVFFDLIFTGLPERPATGTEVWAQGMGSCPGGVANAAIAASRLGLRTSLAAAFGDDSYGEFNWSTLSEQEDVDLSRSRRYDGWHSPVTVSMSVDRDRSMVSHGHQPPQDASAMIGEPPKARATLVDLRPELEPWTRQAADAGTLLFADTGWDPSGEWSHDTLAQLERYHAFLPNSVEAMRYTRTDDPWAALYALADRVPIAVVTAGAHGALAVDSISGEEEWVPALPVTPLDPTGAGDVFAAAFVTGTLAGWPLADRLGLANLAAALAVQQFGGSLAAPGWGDIADWWHQADQRTSGGSAQWLRRYGFLRDVVRDVPRGAMRRATATIGRQSDAQRPGRPAGSAEAEGKAAGQSGALGLS</sequence>
<feature type="compositionally biased region" description="Basic and acidic residues" evidence="3">
    <location>
        <begin position="8"/>
        <end position="18"/>
    </location>
</feature>
<evidence type="ECO:0000313" key="5">
    <source>
        <dbReference type="EMBL" id="MFC6006509.1"/>
    </source>
</evidence>
<dbReference type="SUPFAM" id="SSF53613">
    <property type="entry name" value="Ribokinase-like"/>
    <property type="match status" value="1"/>
</dbReference>
<dbReference type="Pfam" id="PF00294">
    <property type="entry name" value="PfkB"/>
    <property type="match status" value="1"/>
</dbReference>
<keyword evidence="2 5" id="KW-0418">Kinase</keyword>
<dbReference type="GO" id="GO:0016301">
    <property type="term" value="F:kinase activity"/>
    <property type="evidence" value="ECO:0007669"/>
    <property type="project" value="UniProtKB-KW"/>
</dbReference>
<evidence type="ECO:0000256" key="1">
    <source>
        <dbReference type="ARBA" id="ARBA00022679"/>
    </source>
</evidence>
<feature type="compositionally biased region" description="Low complexity" evidence="3">
    <location>
        <begin position="377"/>
        <end position="396"/>
    </location>
</feature>
<reference evidence="6" key="1">
    <citation type="journal article" date="2019" name="Int. J. Syst. Evol. Microbiol.">
        <title>The Global Catalogue of Microorganisms (GCM) 10K type strain sequencing project: providing services to taxonomists for standard genome sequencing and annotation.</title>
        <authorList>
            <consortium name="The Broad Institute Genomics Platform"/>
            <consortium name="The Broad Institute Genome Sequencing Center for Infectious Disease"/>
            <person name="Wu L."/>
            <person name="Ma J."/>
        </authorList>
    </citation>
    <scope>NUCLEOTIDE SEQUENCE [LARGE SCALE GENOMIC DNA]</scope>
    <source>
        <strain evidence="6">KACC 14249</strain>
    </source>
</reference>
<dbReference type="PROSITE" id="PS00584">
    <property type="entry name" value="PFKB_KINASES_2"/>
    <property type="match status" value="1"/>
</dbReference>
<evidence type="ECO:0000256" key="3">
    <source>
        <dbReference type="SAM" id="MobiDB-lite"/>
    </source>
</evidence>
<accession>A0ABW1JB44</accession>
<dbReference type="Gene3D" id="3.40.1190.20">
    <property type="match status" value="1"/>
</dbReference>
<dbReference type="PANTHER" id="PTHR42774:SF3">
    <property type="entry name" value="KETOHEXOKINASE"/>
    <property type="match status" value="1"/>
</dbReference>
<name>A0ABW1JB44_9ACTN</name>
<evidence type="ECO:0000313" key="6">
    <source>
        <dbReference type="Proteomes" id="UP001596189"/>
    </source>
</evidence>
<dbReference type="Proteomes" id="UP001596189">
    <property type="component" value="Unassembled WGS sequence"/>
</dbReference>
<dbReference type="EMBL" id="JBHSRD010000003">
    <property type="protein sequence ID" value="MFC6006509.1"/>
    <property type="molecule type" value="Genomic_DNA"/>
</dbReference>
<comment type="caution">
    <text evidence="5">The sequence shown here is derived from an EMBL/GenBank/DDBJ whole genome shotgun (WGS) entry which is preliminary data.</text>
</comment>
<evidence type="ECO:0000256" key="2">
    <source>
        <dbReference type="ARBA" id="ARBA00022777"/>
    </source>
</evidence>
<gene>
    <name evidence="5" type="ORF">ACFQDO_05130</name>
</gene>
<proteinExistence type="predicted"/>
<dbReference type="InterPro" id="IPR002173">
    <property type="entry name" value="Carboh/pur_kinase_PfkB_CS"/>
</dbReference>
<feature type="region of interest" description="Disordered" evidence="3">
    <location>
        <begin position="361"/>
        <end position="396"/>
    </location>
</feature>
<dbReference type="PANTHER" id="PTHR42774">
    <property type="entry name" value="PHOSPHOTRANSFERASE SYSTEM TRANSPORT PROTEIN"/>
    <property type="match status" value="1"/>
</dbReference>
<dbReference type="RefSeq" id="WP_345718490.1">
    <property type="nucleotide sequence ID" value="NZ_BAABFP010000008.1"/>
</dbReference>
<keyword evidence="6" id="KW-1185">Reference proteome</keyword>
<organism evidence="5 6">
    <name type="scientific">Angustibacter luteus</name>
    <dbReference type="NCBI Taxonomy" id="658456"/>
    <lineage>
        <taxon>Bacteria</taxon>
        <taxon>Bacillati</taxon>
        <taxon>Actinomycetota</taxon>
        <taxon>Actinomycetes</taxon>
        <taxon>Kineosporiales</taxon>
        <taxon>Kineosporiaceae</taxon>
    </lineage>
</organism>
<keyword evidence="1" id="KW-0808">Transferase</keyword>